<keyword evidence="12" id="KW-1185">Reference proteome</keyword>
<dbReference type="InterPro" id="IPR026000">
    <property type="entry name" value="Apc5_dom"/>
</dbReference>
<comment type="similarity">
    <text evidence="1">Belongs to the APC5 family.</text>
</comment>
<dbReference type="GO" id="GO:0005680">
    <property type="term" value="C:anaphase-promoting complex"/>
    <property type="evidence" value="ECO:0000318"/>
    <property type="project" value="GO_Central"/>
</dbReference>
<evidence type="ECO:0000256" key="2">
    <source>
        <dbReference type="ARBA" id="ARBA00016066"/>
    </source>
</evidence>
<dbReference type="GO" id="GO:0031145">
    <property type="term" value="P:anaphase-promoting complex-dependent catabolic process"/>
    <property type="evidence" value="ECO:0000318"/>
    <property type="project" value="GO_Central"/>
</dbReference>
<comment type="function">
    <text evidence="8">Component of the anaphase promoting complex/cyclosome (APC/C), a cell cycle-regulated E3 ubiquitin ligase that controls progression through mitosis and the G1 phase of the cell cycle. The APC/C complex acts by mediating ubiquitination and subsequent degradation of target proteins: it mainly mediates the formation of 'Lys-11'-linked polyubiquitin chains and, to a lower extent, the formation of 'Lys-48'- and 'Lys-63'-linked polyubiquitin chains. The APC/C complex catalyzes assembly of branched 'Lys-11'-/'Lys-48'-linked branched ubiquitin chains on target proteins.</text>
</comment>
<dbReference type="GO" id="GO:0070979">
    <property type="term" value="P:protein K11-linked ubiquitination"/>
    <property type="evidence" value="ECO:0000318"/>
    <property type="project" value="GO_Central"/>
</dbReference>
<feature type="compositionally biased region" description="Basic and acidic residues" evidence="9">
    <location>
        <begin position="364"/>
        <end position="394"/>
    </location>
</feature>
<dbReference type="AlphaFoldDB" id="A0A8R1Z7I4"/>
<keyword evidence="4" id="KW-0498">Mitosis</keyword>
<dbReference type="PANTHER" id="PTHR12830">
    <property type="entry name" value="ANAPHASE-PROMOTING COMPLEX SUBUNIT 5"/>
    <property type="match status" value="1"/>
</dbReference>
<evidence type="ECO:0000256" key="9">
    <source>
        <dbReference type="SAM" id="MobiDB-lite"/>
    </source>
</evidence>
<dbReference type="Proteomes" id="UP000005239">
    <property type="component" value="Unassembled WGS sequence"/>
</dbReference>
<dbReference type="GO" id="GO:0045842">
    <property type="term" value="P:positive regulation of mitotic metaphase/anaphase transition"/>
    <property type="evidence" value="ECO:0000318"/>
    <property type="project" value="GO_Central"/>
</dbReference>
<evidence type="ECO:0000256" key="6">
    <source>
        <dbReference type="ARBA" id="ARBA00023306"/>
    </source>
</evidence>
<dbReference type="Gene3D" id="1.25.40.10">
    <property type="entry name" value="Tetratricopeptide repeat domain"/>
    <property type="match status" value="1"/>
</dbReference>
<feature type="domain" description="Anaphase-promoting complex subunit 5" evidence="10">
    <location>
        <begin position="256"/>
        <end position="353"/>
    </location>
</feature>
<dbReference type="EnsemblMetazoa" id="PPA46857.1">
    <property type="protein sequence ID" value="PPA46857.1"/>
    <property type="gene ID" value="WBGene00304636"/>
</dbReference>
<reference evidence="11" key="2">
    <citation type="submission" date="2022-06" db="UniProtKB">
        <authorList>
            <consortium name="EnsemblMetazoa"/>
        </authorList>
    </citation>
    <scope>IDENTIFICATION</scope>
    <source>
        <strain evidence="11">PS312</strain>
    </source>
</reference>
<evidence type="ECO:0000256" key="5">
    <source>
        <dbReference type="ARBA" id="ARBA00022786"/>
    </source>
</evidence>
<dbReference type="GO" id="GO:0051301">
    <property type="term" value="P:cell division"/>
    <property type="evidence" value="ECO:0007669"/>
    <property type="project" value="UniProtKB-KW"/>
</dbReference>
<feature type="region of interest" description="Disordered" evidence="9">
    <location>
        <begin position="364"/>
        <end position="398"/>
    </location>
</feature>
<proteinExistence type="inferred from homology"/>
<evidence type="ECO:0000313" key="12">
    <source>
        <dbReference type="Proteomes" id="UP000005239"/>
    </source>
</evidence>
<gene>
    <name evidence="11" type="primary">WBGene00304636</name>
</gene>
<evidence type="ECO:0000256" key="1">
    <source>
        <dbReference type="ARBA" id="ARBA00007450"/>
    </source>
</evidence>
<evidence type="ECO:0000256" key="3">
    <source>
        <dbReference type="ARBA" id="ARBA00022618"/>
    </source>
</evidence>
<organism evidence="11 12">
    <name type="scientific">Pristionchus pacificus</name>
    <name type="common">Parasitic nematode worm</name>
    <dbReference type="NCBI Taxonomy" id="54126"/>
    <lineage>
        <taxon>Eukaryota</taxon>
        <taxon>Metazoa</taxon>
        <taxon>Ecdysozoa</taxon>
        <taxon>Nematoda</taxon>
        <taxon>Chromadorea</taxon>
        <taxon>Rhabditida</taxon>
        <taxon>Rhabditina</taxon>
        <taxon>Diplogasteromorpha</taxon>
        <taxon>Diplogasteroidea</taxon>
        <taxon>Neodiplogasteridae</taxon>
        <taxon>Pristionchus</taxon>
    </lineage>
</organism>
<name>A0A8R1Z7I4_PRIPA</name>
<dbReference type="PANTHER" id="PTHR12830:SF9">
    <property type="entry name" value="ANAPHASE-PROMOTING COMPLEX SUBUNIT 5"/>
    <property type="match status" value="1"/>
</dbReference>
<dbReference type="OrthoDB" id="5773922at2759"/>
<evidence type="ECO:0000256" key="8">
    <source>
        <dbReference type="ARBA" id="ARBA00045696"/>
    </source>
</evidence>
<sequence length="834" mass="92484">SEMAAAAAPPAAAAAPEPFPDPMPDPFPIHLSSRVNLDHLFAFETVKSLGEPMTPFRLSVYLLIRSLDADIYEEGCSGENHARISALLYGLLEAQQELTFAQVCRLVRKRVCPIIHDALDHYLKMVQEALQTDGITLKFDSLGLKRGLVANKSLLEHYVQRLQSAEKLMTYQQHRQLMQQLKAFVKGEENKDVLMRAIAAPAPSLPRCISTGSHARVWLMQQLHLQQVSPLEVDVRIDEYAGLVAAAFRDIPAVHLLLMLRAVYRVDQPTAVDELRAFFDYSMIRLQDLLTHIAPQKNRMVTVDHRQVRYAPLLQARLYRIFGDKALARRLLNETISQAYLNKEMTCLRLALVESAAVEIMPERREHAMKTRKPANDGRQKEAKKEQRDTLHAEDESELVPASIKSVDLKSHLAMMADDVPARMEGEERRELSTDPQEHQYMVMRSVDTGKLVAAITMFIKCDIPEAREDVPMAPLQHAVIGASCSSSGPDSMGKSRELSDAAAAFTAVARLHAGYVVSATAHARALYECDMPDYYAKRHDTETKAVAGVTMAFGLASNGEWTEALSLCAQLEARFCVKGSYPAATRHVVGAAALIRFDAAFVKGNFAAAEDCLLTVESVHPNEAAMRRCLLLCARGNQSDAVALLKLAREGVNEDLDLPTAIRMDMQLGVLLARVGEGQPALQLLQKTVRLSSSRGLQRLHVMSQRRLAMVELMFGCAKDAKRILETIEAEIHSTGGLIERVLYCLTVAECGYQIKQCAIRDKKEWAAGASGHVSALGRARLHAEQIGCTPLEKTALSMAARVMNKGEHFSKIVERLKELNDKCPANIDWTTM</sequence>
<evidence type="ECO:0000259" key="10">
    <source>
        <dbReference type="Pfam" id="PF12862"/>
    </source>
</evidence>
<dbReference type="InterPro" id="IPR011990">
    <property type="entry name" value="TPR-like_helical_dom_sf"/>
</dbReference>
<evidence type="ECO:0000256" key="7">
    <source>
        <dbReference type="ARBA" id="ARBA00031069"/>
    </source>
</evidence>
<keyword evidence="3" id="KW-0132">Cell division</keyword>
<evidence type="ECO:0000313" key="11">
    <source>
        <dbReference type="EnsemblMetazoa" id="PPA46857.1"/>
    </source>
</evidence>
<protein>
    <recommendedName>
        <fullName evidence="2">Anaphase-promoting complex subunit 5</fullName>
    </recommendedName>
    <alternativeName>
        <fullName evidence="7">Cyclosome subunit 5</fullName>
    </alternativeName>
</protein>
<evidence type="ECO:0000256" key="4">
    <source>
        <dbReference type="ARBA" id="ARBA00022776"/>
    </source>
</evidence>
<keyword evidence="6" id="KW-0131">Cell cycle</keyword>
<dbReference type="Pfam" id="PF12862">
    <property type="entry name" value="ANAPC5"/>
    <property type="match status" value="1"/>
</dbReference>
<keyword evidence="5" id="KW-0833">Ubl conjugation pathway</keyword>
<reference evidence="12" key="1">
    <citation type="journal article" date="2008" name="Nat. Genet.">
        <title>The Pristionchus pacificus genome provides a unique perspective on nematode lifestyle and parasitism.</title>
        <authorList>
            <person name="Dieterich C."/>
            <person name="Clifton S.W."/>
            <person name="Schuster L.N."/>
            <person name="Chinwalla A."/>
            <person name="Delehaunty K."/>
            <person name="Dinkelacker I."/>
            <person name="Fulton L."/>
            <person name="Fulton R."/>
            <person name="Godfrey J."/>
            <person name="Minx P."/>
            <person name="Mitreva M."/>
            <person name="Roeseler W."/>
            <person name="Tian H."/>
            <person name="Witte H."/>
            <person name="Yang S.P."/>
            <person name="Wilson R.K."/>
            <person name="Sommer R.J."/>
        </authorList>
    </citation>
    <scope>NUCLEOTIDE SEQUENCE [LARGE SCALE GENOMIC DNA]</scope>
    <source>
        <strain evidence="12">PS312</strain>
    </source>
</reference>
<dbReference type="InterPro" id="IPR037679">
    <property type="entry name" value="Apc5"/>
</dbReference>
<dbReference type="SUPFAM" id="SSF48452">
    <property type="entry name" value="TPR-like"/>
    <property type="match status" value="1"/>
</dbReference>
<accession>A0A8R1Z7I4</accession>